<protein>
    <submittedName>
        <fullName evidence="2 4">Uncharacterized protein</fullName>
    </submittedName>
</protein>
<evidence type="ECO:0000313" key="4">
    <source>
        <dbReference type="WBParaSite" id="SBAD_0000409201-mRNA-1"/>
    </source>
</evidence>
<dbReference type="AlphaFoldDB" id="A0A183IJX0"/>
<evidence type="ECO:0000313" key="3">
    <source>
        <dbReference type="Proteomes" id="UP000270296"/>
    </source>
</evidence>
<dbReference type="WBParaSite" id="SBAD_0000409201-mRNA-1">
    <property type="protein sequence ID" value="SBAD_0000409201-mRNA-1"/>
    <property type="gene ID" value="SBAD_0000409201"/>
</dbReference>
<reference evidence="2 3" key="2">
    <citation type="submission" date="2018-11" db="EMBL/GenBank/DDBJ databases">
        <authorList>
            <consortium name="Pathogen Informatics"/>
        </authorList>
    </citation>
    <scope>NUCLEOTIDE SEQUENCE [LARGE SCALE GENOMIC DNA]</scope>
</reference>
<evidence type="ECO:0000256" key="1">
    <source>
        <dbReference type="SAM" id="MobiDB-lite"/>
    </source>
</evidence>
<dbReference type="EMBL" id="UZAM01008020">
    <property type="protein sequence ID" value="VDP02778.1"/>
    <property type="molecule type" value="Genomic_DNA"/>
</dbReference>
<gene>
    <name evidence="2" type="ORF">SBAD_LOCUS3916</name>
</gene>
<proteinExistence type="predicted"/>
<feature type="region of interest" description="Disordered" evidence="1">
    <location>
        <begin position="54"/>
        <end position="73"/>
    </location>
</feature>
<accession>A0A183IJX0</accession>
<evidence type="ECO:0000313" key="2">
    <source>
        <dbReference type="EMBL" id="VDP02778.1"/>
    </source>
</evidence>
<keyword evidence="3" id="KW-1185">Reference proteome</keyword>
<reference evidence="4" key="1">
    <citation type="submission" date="2016-06" db="UniProtKB">
        <authorList>
            <consortium name="WormBaseParasite"/>
        </authorList>
    </citation>
    <scope>IDENTIFICATION</scope>
</reference>
<organism evidence="4">
    <name type="scientific">Soboliphyme baturini</name>
    <dbReference type="NCBI Taxonomy" id="241478"/>
    <lineage>
        <taxon>Eukaryota</taxon>
        <taxon>Metazoa</taxon>
        <taxon>Ecdysozoa</taxon>
        <taxon>Nematoda</taxon>
        <taxon>Enoplea</taxon>
        <taxon>Dorylaimia</taxon>
        <taxon>Dioctophymatida</taxon>
        <taxon>Dioctophymatoidea</taxon>
        <taxon>Soboliphymatidae</taxon>
        <taxon>Soboliphyme</taxon>
    </lineage>
</organism>
<name>A0A183IJX0_9BILA</name>
<dbReference type="Proteomes" id="UP000270296">
    <property type="component" value="Unassembled WGS sequence"/>
</dbReference>
<sequence>MKASEDKSYEMEERGCINIDEAAASSVSCLALIDCGFGLHLDIDNLSDGEATVKPLDGSQAPIGIETGGPKWP</sequence>